<dbReference type="GO" id="GO:0005634">
    <property type="term" value="C:nucleus"/>
    <property type="evidence" value="ECO:0007669"/>
    <property type="project" value="TreeGrafter"/>
</dbReference>
<evidence type="ECO:0000313" key="1">
    <source>
        <dbReference type="EMBL" id="ETM55043.1"/>
    </source>
</evidence>
<dbReference type="InterPro" id="IPR037357">
    <property type="entry name" value="COMMD5"/>
</dbReference>
<proteinExistence type="predicted"/>
<feature type="non-terminal residue" evidence="1">
    <location>
        <position position="1"/>
    </location>
</feature>
<evidence type="ECO:0008006" key="2">
    <source>
        <dbReference type="Google" id="ProtNLM"/>
    </source>
</evidence>
<dbReference type="PANTHER" id="PTHR15666:SF1">
    <property type="entry name" value="COMM DOMAIN-CONTAINING PROTEIN 5"/>
    <property type="match status" value="1"/>
</dbReference>
<reference evidence="1" key="1">
    <citation type="submission" date="2013-11" db="EMBL/GenBank/DDBJ databases">
        <title>The Genome Sequence of Phytophthora parasitica IAC_01/95.</title>
        <authorList>
            <consortium name="The Broad Institute Genomics Platform"/>
            <person name="Russ C."/>
            <person name="Tyler B."/>
            <person name="Panabieres F."/>
            <person name="Shan W."/>
            <person name="Tripathy S."/>
            <person name="Grunwald N."/>
            <person name="Machado M."/>
            <person name="Johnson C.S."/>
            <person name="Arredondo F."/>
            <person name="Hong C."/>
            <person name="Coffey M."/>
            <person name="Young S.K."/>
            <person name="Zeng Q."/>
            <person name="Gargeya S."/>
            <person name="Fitzgerald M."/>
            <person name="Abouelleil A."/>
            <person name="Alvarado L."/>
            <person name="Chapman S.B."/>
            <person name="Gainer-Dewar J."/>
            <person name="Goldberg J."/>
            <person name="Griggs A."/>
            <person name="Gujja S."/>
            <person name="Hansen M."/>
            <person name="Howarth C."/>
            <person name="Imamovic A."/>
            <person name="Ireland A."/>
            <person name="Larimer J."/>
            <person name="McCowan C."/>
            <person name="Murphy C."/>
            <person name="Pearson M."/>
            <person name="Poon T.W."/>
            <person name="Priest M."/>
            <person name="Roberts A."/>
            <person name="Saif S."/>
            <person name="Shea T."/>
            <person name="Sykes S."/>
            <person name="Wortman J."/>
            <person name="Nusbaum C."/>
            <person name="Birren B."/>
        </authorList>
    </citation>
    <scope>NUCLEOTIDE SEQUENCE [LARGE SCALE GENOMIC DNA]</scope>
    <source>
        <strain evidence="1">IAC_01/95</strain>
    </source>
</reference>
<dbReference type="VEuPathDB" id="FungiDB:PPTG_06896"/>
<sequence>VFFFLLHISSFRIMDNFIVAAREWKSLVSDVGEAFVARHLGLSMQLAMVLCCQNDAEAESVASGVPSAEQRDFVTLSAILRRLLEAASREHMSFLLPTVGDNETTQPSSLKMEQTVLQSLPEAFAPRFRQLLATYWNRLNDMAASATFSLPRVQQLHWKVAKDSGQRILLRLQTSDGRSRTIYVPIKQFHHLRHSVASVLQEMNQVEAHPMMRLAYMEQNRRTETARSGPSSSVP</sequence>
<dbReference type="AlphaFoldDB" id="W2P469"/>
<dbReference type="EMBL" id="KI690837">
    <property type="protein sequence ID" value="ETM55043.1"/>
    <property type="molecule type" value="Genomic_DNA"/>
</dbReference>
<dbReference type="PANTHER" id="PTHR15666">
    <property type="entry name" value="COMM DOMAIN CONTAINING PROTEIN 5"/>
    <property type="match status" value="1"/>
</dbReference>
<dbReference type="Proteomes" id="UP000054532">
    <property type="component" value="Unassembled WGS sequence"/>
</dbReference>
<name>W2P469_PHYNI</name>
<accession>W2P469</accession>
<organism evidence="1">
    <name type="scientific">Phytophthora nicotianae</name>
    <name type="common">Potato buckeye rot agent</name>
    <name type="synonym">Phytophthora parasitica</name>
    <dbReference type="NCBI Taxonomy" id="4792"/>
    <lineage>
        <taxon>Eukaryota</taxon>
        <taxon>Sar</taxon>
        <taxon>Stramenopiles</taxon>
        <taxon>Oomycota</taxon>
        <taxon>Peronosporomycetes</taxon>
        <taxon>Peronosporales</taxon>
        <taxon>Peronosporaceae</taxon>
        <taxon>Phytophthora</taxon>
    </lineage>
</organism>
<gene>
    <name evidence="1" type="ORF">L914_01698</name>
</gene>
<protein>
    <recommendedName>
        <fullName evidence="2">COMM domain-containing protein</fullName>
    </recommendedName>
</protein>